<dbReference type="AlphaFoldDB" id="A0A401ZSP5"/>
<feature type="transmembrane region" description="Helical" evidence="7">
    <location>
        <begin position="121"/>
        <end position="145"/>
    </location>
</feature>
<sequence length="354" mass="38275">MATTPPFNAAPMPDNSNEQFIALTETADQQSGKPSGGKRPRANLLSRFWHILIINPKMMTGCIIVGIFVLLAIFGPMIARYDPTALTLDILEPPSSAHWLGTTQSGQDVFAQLMIGTRSSILWGFVAGVIVTFIYTVVGLTSGYFGGLVDDILTFVTNVFLVLPGFPLALLLAAYIPYKGPLTVAIVIAITGWAGHARIIRAQTLSMRQRDFIEAAQASGISTAKIIFDEMLPNMLAIIAAGFVGTMLSVVLAAAGLEFLGLGDIRSVSWGSMFYWAQNGQALIQGAWWWFVPPGACVVLLGAGLTFINIGIDEVADPRLRQHRRLFKRNRGEENQAAPIPPVAVSTAEKERES</sequence>
<evidence type="ECO:0000259" key="9">
    <source>
        <dbReference type="PROSITE" id="PS50928"/>
    </source>
</evidence>
<feature type="transmembrane region" description="Helical" evidence="7">
    <location>
        <begin position="182"/>
        <end position="200"/>
    </location>
</feature>
<evidence type="ECO:0000256" key="4">
    <source>
        <dbReference type="ARBA" id="ARBA00022692"/>
    </source>
</evidence>
<dbReference type="Pfam" id="PF12911">
    <property type="entry name" value="OppC_N"/>
    <property type="match status" value="1"/>
</dbReference>
<name>A0A401ZSP5_9CHLR</name>
<keyword evidence="2 7" id="KW-0813">Transport</keyword>
<dbReference type="GO" id="GO:0005886">
    <property type="term" value="C:plasma membrane"/>
    <property type="evidence" value="ECO:0007669"/>
    <property type="project" value="UniProtKB-SubCell"/>
</dbReference>
<reference evidence="11" key="1">
    <citation type="submission" date="2018-12" db="EMBL/GenBank/DDBJ databases">
        <title>Tengunoibacter tsumagoiensis gen. nov., sp. nov., Dictyobacter kobayashii sp. nov., D. alpinus sp. nov., and D. joshuensis sp. nov. and description of Dictyobacteraceae fam. nov. within the order Ktedonobacterales isolated from Tengu-no-mugimeshi.</title>
        <authorList>
            <person name="Wang C.M."/>
            <person name="Zheng Y."/>
            <person name="Sakai Y."/>
            <person name="Toyoda A."/>
            <person name="Minakuchi Y."/>
            <person name="Abe K."/>
            <person name="Yokota A."/>
            <person name="Yabe S."/>
        </authorList>
    </citation>
    <scope>NUCLEOTIDE SEQUENCE [LARGE SCALE GENOMIC DNA]</scope>
    <source>
        <strain evidence="11">S-27</strain>
    </source>
</reference>
<evidence type="ECO:0000313" key="11">
    <source>
        <dbReference type="Proteomes" id="UP000287224"/>
    </source>
</evidence>
<dbReference type="InterPro" id="IPR035906">
    <property type="entry name" value="MetI-like_sf"/>
</dbReference>
<comment type="caution">
    <text evidence="10">The sequence shown here is derived from an EMBL/GenBank/DDBJ whole genome shotgun (WGS) entry which is preliminary data.</text>
</comment>
<evidence type="ECO:0000256" key="6">
    <source>
        <dbReference type="ARBA" id="ARBA00023136"/>
    </source>
</evidence>
<comment type="subcellular location">
    <subcellularLocation>
        <location evidence="1 7">Cell membrane</location>
        <topology evidence="1 7">Multi-pass membrane protein</topology>
    </subcellularLocation>
</comment>
<keyword evidence="11" id="KW-1185">Reference proteome</keyword>
<dbReference type="RefSeq" id="WP_126602708.1">
    <property type="nucleotide sequence ID" value="NZ_BIFQ01000002.1"/>
</dbReference>
<evidence type="ECO:0000256" key="1">
    <source>
        <dbReference type="ARBA" id="ARBA00004651"/>
    </source>
</evidence>
<evidence type="ECO:0000256" key="7">
    <source>
        <dbReference type="RuleBase" id="RU363032"/>
    </source>
</evidence>
<comment type="similarity">
    <text evidence="7">Belongs to the binding-protein-dependent transport system permease family.</text>
</comment>
<evidence type="ECO:0000313" key="10">
    <source>
        <dbReference type="EMBL" id="GCE09881.1"/>
    </source>
</evidence>
<evidence type="ECO:0000256" key="3">
    <source>
        <dbReference type="ARBA" id="ARBA00022475"/>
    </source>
</evidence>
<dbReference type="InterPro" id="IPR000515">
    <property type="entry name" value="MetI-like"/>
</dbReference>
<dbReference type="Gene3D" id="1.10.3720.10">
    <property type="entry name" value="MetI-like"/>
    <property type="match status" value="1"/>
</dbReference>
<feature type="transmembrane region" description="Helical" evidence="7">
    <location>
        <begin position="152"/>
        <end position="176"/>
    </location>
</feature>
<accession>A0A401ZSP5</accession>
<evidence type="ECO:0000256" key="2">
    <source>
        <dbReference type="ARBA" id="ARBA00022448"/>
    </source>
</evidence>
<feature type="transmembrane region" description="Helical" evidence="7">
    <location>
        <begin position="288"/>
        <end position="312"/>
    </location>
</feature>
<dbReference type="PANTHER" id="PTHR43386">
    <property type="entry name" value="OLIGOPEPTIDE TRANSPORT SYSTEM PERMEASE PROTEIN APPC"/>
    <property type="match status" value="1"/>
</dbReference>
<proteinExistence type="inferred from homology"/>
<feature type="transmembrane region" description="Helical" evidence="7">
    <location>
        <begin position="58"/>
        <end position="79"/>
    </location>
</feature>
<dbReference type="PANTHER" id="PTHR43386:SF1">
    <property type="entry name" value="D,D-DIPEPTIDE TRANSPORT SYSTEM PERMEASE PROTEIN DDPC-RELATED"/>
    <property type="match status" value="1"/>
</dbReference>
<feature type="transmembrane region" description="Helical" evidence="7">
    <location>
        <begin position="235"/>
        <end position="257"/>
    </location>
</feature>
<keyword evidence="5 7" id="KW-1133">Transmembrane helix</keyword>
<feature type="domain" description="ABC transmembrane type-1" evidence="9">
    <location>
        <begin position="121"/>
        <end position="309"/>
    </location>
</feature>
<keyword evidence="6 7" id="KW-0472">Membrane</keyword>
<dbReference type="Pfam" id="PF00528">
    <property type="entry name" value="BPD_transp_1"/>
    <property type="match status" value="1"/>
</dbReference>
<organism evidence="10 11">
    <name type="scientific">Dictyobacter aurantiacus</name>
    <dbReference type="NCBI Taxonomy" id="1936993"/>
    <lineage>
        <taxon>Bacteria</taxon>
        <taxon>Bacillati</taxon>
        <taxon>Chloroflexota</taxon>
        <taxon>Ktedonobacteria</taxon>
        <taxon>Ktedonobacterales</taxon>
        <taxon>Dictyobacteraceae</taxon>
        <taxon>Dictyobacter</taxon>
    </lineage>
</organism>
<dbReference type="OrthoDB" id="9789244at2"/>
<protein>
    <recommendedName>
        <fullName evidence="9">ABC transmembrane type-1 domain-containing protein</fullName>
    </recommendedName>
</protein>
<dbReference type="PROSITE" id="PS50928">
    <property type="entry name" value="ABC_TM1"/>
    <property type="match status" value="1"/>
</dbReference>
<dbReference type="InterPro" id="IPR050366">
    <property type="entry name" value="BP-dependent_transpt_permease"/>
</dbReference>
<feature type="region of interest" description="Disordered" evidence="8">
    <location>
        <begin position="331"/>
        <end position="354"/>
    </location>
</feature>
<dbReference type="SUPFAM" id="SSF161098">
    <property type="entry name" value="MetI-like"/>
    <property type="match status" value="1"/>
</dbReference>
<keyword evidence="4 7" id="KW-0812">Transmembrane</keyword>
<evidence type="ECO:0000256" key="5">
    <source>
        <dbReference type="ARBA" id="ARBA00022989"/>
    </source>
</evidence>
<dbReference type="Proteomes" id="UP000287224">
    <property type="component" value="Unassembled WGS sequence"/>
</dbReference>
<dbReference type="InterPro" id="IPR025966">
    <property type="entry name" value="OppC_N"/>
</dbReference>
<dbReference type="EMBL" id="BIFQ01000002">
    <property type="protein sequence ID" value="GCE09881.1"/>
    <property type="molecule type" value="Genomic_DNA"/>
</dbReference>
<gene>
    <name evidence="10" type="ORF">KDAU_72100</name>
</gene>
<evidence type="ECO:0000256" key="8">
    <source>
        <dbReference type="SAM" id="MobiDB-lite"/>
    </source>
</evidence>
<keyword evidence="3" id="KW-1003">Cell membrane</keyword>
<dbReference type="CDD" id="cd06261">
    <property type="entry name" value="TM_PBP2"/>
    <property type="match status" value="1"/>
</dbReference>
<dbReference type="GO" id="GO:0071916">
    <property type="term" value="F:dipeptide transmembrane transporter activity"/>
    <property type="evidence" value="ECO:0007669"/>
    <property type="project" value="TreeGrafter"/>
</dbReference>